<organism evidence="5 6">
    <name type="scientific">Alistipes dispar</name>
    <dbReference type="NCBI Taxonomy" id="2585119"/>
    <lineage>
        <taxon>Bacteria</taxon>
        <taxon>Pseudomonadati</taxon>
        <taxon>Bacteroidota</taxon>
        <taxon>Bacteroidia</taxon>
        <taxon>Bacteroidales</taxon>
        <taxon>Rikenellaceae</taxon>
        <taxon>Alistipes</taxon>
    </lineage>
</organism>
<keyword evidence="2" id="KW-0472">Membrane</keyword>
<dbReference type="Pfam" id="PF14905">
    <property type="entry name" value="OMP_b-brl_3"/>
    <property type="match status" value="1"/>
</dbReference>
<dbReference type="InterPro" id="IPR036942">
    <property type="entry name" value="Beta-barrel_TonB_sf"/>
</dbReference>
<gene>
    <name evidence="5" type="ORF">A5CPEGH6_19860</name>
</gene>
<dbReference type="GO" id="GO:0009279">
    <property type="term" value="C:cell outer membrane"/>
    <property type="evidence" value="ECO:0007669"/>
    <property type="project" value="UniProtKB-SubCell"/>
</dbReference>
<dbReference type="OrthoDB" id="905812at2"/>
<sequence>MKKLITLIVMLVFVAGELSAARLCPSKGRVMDERGGAVEYATVVLLRDSAQVTGTATDAEGRFTLKAPAGDYTLRIQYLGYDPLTRQVHVAAESDLGDFVLRSSATQIEGVVVKARIVRREADRFVVDVANAPAAAGRDGAELLERAPGVWMDGEKISINGKGGTKVFVNDRELRMEPAQLMAYLRSLRAEEIQRIEIVPTAGADHDADAAGGIVLITLRKRREDGLQGSLSLRTEQSGLIHRYGPGGNVSIHSGRLDLNVSAWGQLGSSEMDSQEETSYTAGRKRLSAASSMNDDDYNGGATLGAVYEFDGRNSLGAEFSYLHLNTQTTTGTSTDMTSGSVTNTASRYAGGNAANGYEGTFNYVRKIDTLGSTFKVLGDYAHRNTSLRNDNRSRIAPPAPAPAVDSLYRDRTRSSYDVAALTLALDKRFSKRWRLRTGIKYTRNEMRNDARYEYLRGEAWTRNEAQSFEINYTEHIAAAYGVVTASLGRWSAVAGLRGEYTHTYGRGDVGQDYFSLFPNANLSCRLSEDGAYSLVAQYARTIERPRFWTLTPQRMQISDYTYQTGNPLLDPAYKQDVSLTLVLAHKYTLTGGVILQRDEINQTTAADADNPDMLGILWVNYDDTKTWYAAANLPIQPTEWLQINMGANYMRRGQRVEQHAPETFQHILLANVSATIELPANFYVDLSYRYQSRMTFGNATVEPMQFLNAEVKKRFGRRFTLSFSARSLLDEGQEITAQGDGFVRRVITRQPWCARSYQIGITCNFKSGKAFRKKSVEAGASEDKGRM</sequence>
<dbReference type="PANTHER" id="PTHR40980:SF3">
    <property type="entry name" value="TONB-DEPENDENT RECEPTOR-LIKE BETA-BARREL DOMAIN-CONTAINING PROTEIN"/>
    <property type="match status" value="1"/>
</dbReference>
<accession>A0A4Y1X4T3</accession>
<proteinExistence type="predicted"/>
<evidence type="ECO:0000256" key="3">
    <source>
        <dbReference type="ARBA" id="ARBA00023237"/>
    </source>
</evidence>
<dbReference type="InterPro" id="IPR041700">
    <property type="entry name" value="OMP_b-brl_3"/>
</dbReference>
<protein>
    <submittedName>
        <fullName evidence="5">TonB-dependent receptor</fullName>
    </submittedName>
</protein>
<evidence type="ECO:0000313" key="5">
    <source>
        <dbReference type="EMBL" id="BBL07348.1"/>
    </source>
</evidence>
<evidence type="ECO:0000256" key="1">
    <source>
        <dbReference type="ARBA" id="ARBA00004442"/>
    </source>
</evidence>
<dbReference type="KEGG" id="ada:A5CPEGH6_19860"/>
<keyword evidence="5" id="KW-0675">Receptor</keyword>
<comment type="subcellular location">
    <subcellularLocation>
        <location evidence="1">Cell outer membrane</location>
    </subcellularLocation>
</comment>
<dbReference type="EMBL" id="AP019736">
    <property type="protein sequence ID" value="BBL07348.1"/>
    <property type="molecule type" value="Genomic_DNA"/>
</dbReference>
<name>A0A4Y1X4T3_9BACT</name>
<feature type="domain" description="Outer membrane protein beta-barrel" evidence="4">
    <location>
        <begin position="366"/>
        <end position="762"/>
    </location>
</feature>
<evidence type="ECO:0000256" key="2">
    <source>
        <dbReference type="ARBA" id="ARBA00023136"/>
    </source>
</evidence>
<evidence type="ECO:0000259" key="4">
    <source>
        <dbReference type="Pfam" id="PF14905"/>
    </source>
</evidence>
<dbReference type="InterPro" id="IPR037066">
    <property type="entry name" value="Plug_dom_sf"/>
</dbReference>
<dbReference type="SUPFAM" id="SSF49464">
    <property type="entry name" value="Carboxypeptidase regulatory domain-like"/>
    <property type="match status" value="1"/>
</dbReference>
<dbReference type="Proteomes" id="UP000319374">
    <property type="component" value="Chromosome"/>
</dbReference>
<reference evidence="6" key="1">
    <citation type="submission" date="2019-06" db="EMBL/GenBank/DDBJ databases">
        <title>Alistipes onderdonkii subsp. vulgaris subsp. nov., Alistipes dispar sp. nov. and Alistipes communis sp. nov., isolated from human faeces, and creation of Alistipes onderdonkii subsp. onderdonkii subsp. nov.</title>
        <authorList>
            <person name="Sakamoto M."/>
            <person name="Ikeyama N."/>
            <person name="Ogata Y."/>
            <person name="Suda W."/>
            <person name="Iino T."/>
            <person name="Hattori M."/>
            <person name="Ohkuma M."/>
        </authorList>
    </citation>
    <scope>NUCLEOTIDE SEQUENCE [LARGE SCALE GENOMIC DNA]</scope>
    <source>
        <strain evidence="6">5CPEGH6</strain>
    </source>
</reference>
<dbReference type="AlphaFoldDB" id="A0A4Y1X4T3"/>
<dbReference type="Pfam" id="PF13620">
    <property type="entry name" value="CarboxypepD_reg"/>
    <property type="match status" value="1"/>
</dbReference>
<keyword evidence="6" id="KW-1185">Reference proteome</keyword>
<dbReference type="Gene3D" id="2.170.130.10">
    <property type="entry name" value="TonB-dependent receptor, plug domain"/>
    <property type="match status" value="1"/>
</dbReference>
<dbReference type="RefSeq" id="WP_141429531.1">
    <property type="nucleotide sequence ID" value="NZ_AP019736.1"/>
</dbReference>
<dbReference type="SUPFAM" id="SSF56935">
    <property type="entry name" value="Porins"/>
    <property type="match status" value="1"/>
</dbReference>
<dbReference type="Gene3D" id="2.60.40.1120">
    <property type="entry name" value="Carboxypeptidase-like, regulatory domain"/>
    <property type="match status" value="1"/>
</dbReference>
<evidence type="ECO:0000313" key="6">
    <source>
        <dbReference type="Proteomes" id="UP000319374"/>
    </source>
</evidence>
<dbReference type="GeneID" id="98673970"/>
<dbReference type="Gene3D" id="2.40.170.20">
    <property type="entry name" value="TonB-dependent receptor, beta-barrel domain"/>
    <property type="match status" value="1"/>
</dbReference>
<keyword evidence="3" id="KW-0998">Cell outer membrane</keyword>
<dbReference type="InterPro" id="IPR008969">
    <property type="entry name" value="CarboxyPept-like_regulatory"/>
</dbReference>
<dbReference type="PANTHER" id="PTHR40980">
    <property type="entry name" value="PLUG DOMAIN-CONTAINING PROTEIN"/>
    <property type="match status" value="1"/>
</dbReference>